<comment type="caution">
    <text evidence="2">The sequence shown here is derived from an EMBL/GenBank/DDBJ whole genome shotgun (WGS) entry which is preliminary data.</text>
</comment>
<feature type="region of interest" description="Disordered" evidence="1">
    <location>
        <begin position="18"/>
        <end position="54"/>
    </location>
</feature>
<proteinExistence type="predicted"/>
<dbReference type="AlphaFoldDB" id="A0A2K3M255"/>
<protein>
    <submittedName>
        <fullName evidence="2">Uncharacterized protein</fullName>
    </submittedName>
</protein>
<reference evidence="2 3" key="2">
    <citation type="journal article" date="2017" name="Front. Plant Sci.">
        <title>Gene Classification and Mining of Molecular Markers Useful in Red Clover (Trifolium pratense) Breeding.</title>
        <authorList>
            <person name="Istvanek J."/>
            <person name="Dluhosova J."/>
            <person name="Dluhos P."/>
            <person name="Patkova L."/>
            <person name="Nedelnik J."/>
            <person name="Repkova J."/>
        </authorList>
    </citation>
    <scope>NUCLEOTIDE SEQUENCE [LARGE SCALE GENOMIC DNA]</scope>
    <source>
        <strain evidence="3">cv. Tatra</strain>
        <tissue evidence="2">Young leaves</tissue>
    </source>
</reference>
<name>A0A2K3M255_TRIPR</name>
<feature type="compositionally biased region" description="Polar residues" evidence="1">
    <location>
        <begin position="19"/>
        <end position="31"/>
    </location>
</feature>
<gene>
    <name evidence="2" type="ORF">L195_g040935</name>
</gene>
<evidence type="ECO:0000256" key="1">
    <source>
        <dbReference type="SAM" id="MobiDB-lite"/>
    </source>
</evidence>
<organism evidence="2 3">
    <name type="scientific">Trifolium pratense</name>
    <name type="common">Red clover</name>
    <dbReference type="NCBI Taxonomy" id="57577"/>
    <lineage>
        <taxon>Eukaryota</taxon>
        <taxon>Viridiplantae</taxon>
        <taxon>Streptophyta</taxon>
        <taxon>Embryophyta</taxon>
        <taxon>Tracheophyta</taxon>
        <taxon>Spermatophyta</taxon>
        <taxon>Magnoliopsida</taxon>
        <taxon>eudicotyledons</taxon>
        <taxon>Gunneridae</taxon>
        <taxon>Pentapetalae</taxon>
        <taxon>rosids</taxon>
        <taxon>fabids</taxon>
        <taxon>Fabales</taxon>
        <taxon>Fabaceae</taxon>
        <taxon>Papilionoideae</taxon>
        <taxon>50 kb inversion clade</taxon>
        <taxon>NPAAA clade</taxon>
        <taxon>Hologalegina</taxon>
        <taxon>IRL clade</taxon>
        <taxon>Trifolieae</taxon>
        <taxon>Trifolium</taxon>
    </lineage>
</organism>
<accession>A0A2K3M255</accession>
<dbReference type="EMBL" id="ASHM01047452">
    <property type="protein sequence ID" value="PNX84871.1"/>
    <property type="molecule type" value="Genomic_DNA"/>
</dbReference>
<dbReference type="Proteomes" id="UP000236291">
    <property type="component" value="Unassembled WGS sequence"/>
</dbReference>
<evidence type="ECO:0000313" key="2">
    <source>
        <dbReference type="EMBL" id="PNX84871.1"/>
    </source>
</evidence>
<reference evidence="2 3" key="1">
    <citation type="journal article" date="2014" name="Am. J. Bot.">
        <title>Genome assembly and annotation for red clover (Trifolium pratense; Fabaceae).</title>
        <authorList>
            <person name="Istvanek J."/>
            <person name="Jaros M."/>
            <person name="Krenek A."/>
            <person name="Repkova J."/>
        </authorList>
    </citation>
    <scope>NUCLEOTIDE SEQUENCE [LARGE SCALE GENOMIC DNA]</scope>
    <source>
        <strain evidence="3">cv. Tatra</strain>
        <tissue evidence="2">Young leaves</tissue>
    </source>
</reference>
<evidence type="ECO:0000313" key="3">
    <source>
        <dbReference type="Proteomes" id="UP000236291"/>
    </source>
</evidence>
<sequence length="54" mass="5893">MKKLGMTKKCYCLHKIRTGRNQNNQGSSGLCQISVGELPVSGRPRRSPSPPHTG</sequence>